<reference evidence="2" key="1">
    <citation type="journal article" date="2012" name="Appl. Environ. Microbiol.">
        <title>Identification of the haloarchaeal phasin (PhaP) that functions in polyhydroxyalkanoate accumulation and granule formation in Haloferax mediterranei.</title>
        <authorList>
            <person name="Cai S."/>
            <person name="Cai L."/>
            <person name="Liu H."/>
            <person name="Liu X."/>
            <person name="Han J."/>
            <person name="Zhou J."/>
            <person name="Xiang H."/>
        </authorList>
    </citation>
    <scope>NUCLEOTIDE SEQUENCE</scope>
    <source>
        <strain evidence="2">CGMCC 1.2087</strain>
    </source>
</reference>
<evidence type="ECO:0000313" key="5">
    <source>
        <dbReference type="Proteomes" id="UP000006469"/>
    </source>
</evidence>
<dbReference type="InterPro" id="IPR036388">
    <property type="entry name" value="WH-like_DNA-bd_sf"/>
</dbReference>
<sequence>MGDIDSSVHRIPRLNLRGNVSDAEAKLLSELSELDTPLSISQISDELDKSKSTVARHVNSLESENLVTTAKEGRTKSVTLSDSGRVFLKGRRPQVS</sequence>
<dbReference type="HOGENOM" id="CLU_2353138_0_0_2"/>
<geneLocation type="plasmid" evidence="2 5">
    <name>pHM100</name>
</geneLocation>
<dbReference type="EMBL" id="CP001869">
    <property type="protein sequence ID" value="AFK20776.1"/>
    <property type="molecule type" value="Genomic_DNA"/>
</dbReference>
<evidence type="ECO:0000313" key="3">
    <source>
        <dbReference type="EMBL" id="ELZ97551.1"/>
    </source>
</evidence>
<dbReference type="CDD" id="cd00090">
    <property type="entry name" value="HTH_ARSR"/>
    <property type="match status" value="1"/>
</dbReference>
<evidence type="ECO:0000313" key="6">
    <source>
        <dbReference type="Proteomes" id="UP000011603"/>
    </source>
</evidence>
<dbReference type="SUPFAM" id="SSF46785">
    <property type="entry name" value="Winged helix' DNA-binding domain"/>
    <property type="match status" value="1"/>
</dbReference>
<reference evidence="2 5" key="2">
    <citation type="journal article" date="2012" name="J. Bacteriol.">
        <title>Complete genome sequence of the metabolically versatile halophilic archaeon Haloferax mediterranei, a poly(3-hydroxybutyrate-co-3-hydroxyvalerate) producer.</title>
        <authorList>
            <person name="Han J."/>
            <person name="Zhang F."/>
            <person name="Hou J."/>
            <person name="Liu X."/>
            <person name="Li M."/>
            <person name="Liu H."/>
            <person name="Cai L."/>
            <person name="Zhang B."/>
            <person name="Chen Y."/>
            <person name="Zhou J."/>
            <person name="Hu S."/>
            <person name="Xiang H."/>
        </authorList>
    </citation>
    <scope>NUCLEOTIDE SEQUENCE [LARGE SCALE GENOMIC DNA]</scope>
    <source>
        <strain evidence="5">ATCC 33500 / DSM 1411 / JCM 8866 / NBRC 14739 / NCIMB 2177 / R-4</strain>
        <strain evidence="2">CGMCC 1.2087</strain>
        <plasmid evidence="5">pHM100</plasmid>
    </source>
</reference>
<evidence type="ECO:0000313" key="2">
    <source>
        <dbReference type="EMBL" id="AFK20776.1"/>
    </source>
</evidence>
<evidence type="ECO:0000313" key="7">
    <source>
        <dbReference type="Proteomes" id="UP000299011"/>
    </source>
</evidence>
<dbReference type="Pfam" id="PF01022">
    <property type="entry name" value="HTH_5"/>
    <property type="match status" value="1"/>
</dbReference>
<keyword evidence="2" id="KW-0614">Plasmid</keyword>
<reference evidence="4 7" key="5">
    <citation type="submission" date="2019-04" db="EMBL/GenBank/DDBJ databases">
        <title>Methylomes of two halophilic Archaea, Haloarcula marismortui and Haloferax mediterranei.</title>
        <authorList>
            <person name="DasSarma S."/>
            <person name="DasSarma P."/>
            <person name="DasSarma S."/>
            <person name="Fomenkov A."/>
            <person name="Vincze T."/>
            <person name="Anton B.P."/>
            <person name="Roberts R.J."/>
        </authorList>
    </citation>
    <scope>NUCLEOTIDE SEQUENCE [LARGE SCALE GENOMIC DNA]</scope>
    <source>
        <strain evidence="4">ATCC 33500</strain>
        <strain evidence="7">ATCC 33500 / DSM 1411 / JCM 8866 / NBRC 14739 / NCIMB 2177 / R-4</strain>
        <plasmid evidence="4 7">pHME132</plasmid>
    </source>
</reference>
<dbReference type="Proteomes" id="UP000299011">
    <property type="component" value="Plasmid pHME132"/>
</dbReference>
<protein>
    <submittedName>
        <fullName evidence="4">ArsR family transcriptional regulator</fullName>
    </submittedName>
    <submittedName>
        <fullName evidence="2">Regulatory protein</fullName>
    </submittedName>
</protein>
<dbReference type="RefSeq" id="WP_004060478.1">
    <property type="nucleotide sequence ID" value="NC_017942.1"/>
</dbReference>
<accession>I3R966</accession>
<dbReference type="EMBL" id="AOLO01000014">
    <property type="protein sequence ID" value="ELZ97551.1"/>
    <property type="molecule type" value="Genomic_DNA"/>
</dbReference>
<evidence type="ECO:0000259" key="1">
    <source>
        <dbReference type="PROSITE" id="PS50987"/>
    </source>
</evidence>
<gene>
    <name evidence="2" type="ordered locus">HFX_4084</name>
    <name evidence="3" type="ORF">C439_16573</name>
    <name evidence="4" type="ORF">E6P09_19280</name>
</gene>
<dbReference type="GO" id="GO:0003700">
    <property type="term" value="F:DNA-binding transcription factor activity"/>
    <property type="evidence" value="ECO:0007669"/>
    <property type="project" value="InterPro"/>
</dbReference>
<name>I3R966_HALMT</name>
<dbReference type="KEGG" id="hme:HFX_4084"/>
<organism evidence="2 5">
    <name type="scientific">Haloferax mediterranei (strain ATCC 33500 / DSM 1411 / JCM 8866 / NBRC 14739 / NCIMB 2177 / R-4)</name>
    <name type="common">Halobacterium mediterranei</name>
    <dbReference type="NCBI Taxonomy" id="523841"/>
    <lineage>
        <taxon>Archaea</taxon>
        <taxon>Methanobacteriati</taxon>
        <taxon>Methanobacteriota</taxon>
        <taxon>Stenosarchaea group</taxon>
        <taxon>Halobacteria</taxon>
        <taxon>Halobacteriales</taxon>
        <taxon>Haloferacaceae</taxon>
        <taxon>Haloferax</taxon>
    </lineage>
</organism>
<evidence type="ECO:0000313" key="4">
    <source>
        <dbReference type="EMBL" id="QCQ77451.1"/>
    </source>
</evidence>
<reference evidence="3 6" key="3">
    <citation type="journal article" date="2014" name="PLoS Genet.">
        <title>Phylogenetically driven sequencing of extremely halophilic archaea reveals strategies for static and dynamic osmo-response.</title>
        <authorList>
            <person name="Becker E.A."/>
            <person name="Seitzer P.M."/>
            <person name="Tritt A."/>
            <person name="Larsen D."/>
            <person name="Krusor M."/>
            <person name="Yao A.I."/>
            <person name="Wu D."/>
            <person name="Madern D."/>
            <person name="Eisen J.A."/>
            <person name="Darling A.E."/>
            <person name="Facciotti M.T."/>
        </authorList>
    </citation>
    <scope>NUCLEOTIDE SEQUENCE [LARGE SCALE GENOMIC DNA]</scope>
    <source>
        <strain evidence="3">ATCC 33500</strain>
        <strain evidence="6">ATCC 33500 / DSM 1411 / JCM 8866 / NBRC 14739 / NCIMB 2177 / R-4</strain>
    </source>
</reference>
<feature type="domain" description="HTH arsR-type" evidence="1">
    <location>
        <begin position="4"/>
        <end position="96"/>
    </location>
</feature>
<reference evidence="2" key="4">
    <citation type="submission" date="2014-05" db="EMBL/GenBank/DDBJ databases">
        <authorList>
            <person name="Wang L."/>
            <person name="Yang H."/>
            <person name="Xiang H."/>
        </authorList>
    </citation>
    <scope>NUCLEOTIDE SEQUENCE</scope>
    <source>
        <strain evidence="2">CGMCC 1.2087</strain>
        <plasmid evidence="2">pHM100</plasmid>
    </source>
</reference>
<dbReference type="EMBL" id="CP039142">
    <property type="protein sequence ID" value="QCQ77451.1"/>
    <property type="molecule type" value="Genomic_DNA"/>
</dbReference>
<dbReference type="InterPro" id="IPR036390">
    <property type="entry name" value="WH_DNA-bd_sf"/>
</dbReference>
<dbReference type="InterPro" id="IPR001845">
    <property type="entry name" value="HTH_ArsR_DNA-bd_dom"/>
</dbReference>
<proteinExistence type="predicted"/>
<geneLocation type="plasmid" evidence="4 7">
    <name>pHME132</name>
</geneLocation>
<dbReference type="AlphaFoldDB" id="I3R966"/>
<dbReference type="PROSITE" id="PS50987">
    <property type="entry name" value="HTH_ARSR_2"/>
    <property type="match status" value="1"/>
</dbReference>
<dbReference type="Proteomes" id="UP000006469">
    <property type="component" value="Plasmid pHM100"/>
</dbReference>
<dbReference type="Proteomes" id="UP000011603">
    <property type="component" value="Unassembled WGS sequence"/>
</dbReference>
<dbReference type="InterPro" id="IPR011991">
    <property type="entry name" value="ArsR-like_HTH"/>
</dbReference>
<dbReference type="GeneID" id="40158607"/>
<keyword evidence="6" id="KW-1185">Reference proteome</keyword>
<dbReference type="Gene3D" id="1.10.10.10">
    <property type="entry name" value="Winged helix-like DNA-binding domain superfamily/Winged helix DNA-binding domain"/>
    <property type="match status" value="1"/>
</dbReference>
<dbReference type="OrthoDB" id="293673at2157"/>